<proteinExistence type="inferred from homology"/>
<dbReference type="AlphaFoldDB" id="A0A7H9B3S7"/>
<evidence type="ECO:0000256" key="2">
    <source>
        <dbReference type="ARBA" id="ARBA00007991"/>
    </source>
</evidence>
<dbReference type="GO" id="GO:0006606">
    <property type="term" value="P:protein import into nucleus"/>
    <property type="evidence" value="ECO:0007669"/>
    <property type="project" value="TreeGrafter"/>
</dbReference>
<dbReference type="InterPro" id="IPR051345">
    <property type="entry name" value="Importin_beta-like_NTR"/>
</dbReference>
<evidence type="ECO:0008006" key="7">
    <source>
        <dbReference type="Google" id="ProtNLM"/>
    </source>
</evidence>
<gene>
    <name evidence="5" type="ORF">HG535_0E03990</name>
</gene>
<protein>
    <recommendedName>
        <fullName evidence="7">Exportin-1/Importin-beta-like domain-containing protein</fullName>
    </recommendedName>
</protein>
<dbReference type="SUPFAM" id="SSF48371">
    <property type="entry name" value="ARM repeat"/>
    <property type="match status" value="1"/>
</dbReference>
<dbReference type="InterPro" id="IPR011989">
    <property type="entry name" value="ARM-like"/>
</dbReference>
<evidence type="ECO:0000313" key="5">
    <source>
        <dbReference type="EMBL" id="QLG73315.1"/>
    </source>
</evidence>
<dbReference type="Pfam" id="PF18806">
    <property type="entry name" value="Importin_rep_3"/>
    <property type="match status" value="1"/>
</dbReference>
<evidence type="ECO:0000256" key="3">
    <source>
        <dbReference type="ARBA" id="ARBA00022448"/>
    </source>
</evidence>
<dbReference type="PANTHER" id="PTHR12363">
    <property type="entry name" value="TRANSPORTIN 3 AND IMPORTIN 13"/>
    <property type="match status" value="1"/>
</dbReference>
<evidence type="ECO:0000313" key="6">
    <source>
        <dbReference type="Proteomes" id="UP000509704"/>
    </source>
</evidence>
<dbReference type="RefSeq" id="XP_037145042.1">
    <property type="nucleotide sequence ID" value="XM_037289147.1"/>
</dbReference>
<organism evidence="5 6">
    <name type="scientific">Zygotorulaspora mrakii</name>
    <name type="common">Zygosaccharomyces mrakii</name>
    <dbReference type="NCBI Taxonomy" id="42260"/>
    <lineage>
        <taxon>Eukaryota</taxon>
        <taxon>Fungi</taxon>
        <taxon>Dikarya</taxon>
        <taxon>Ascomycota</taxon>
        <taxon>Saccharomycotina</taxon>
        <taxon>Saccharomycetes</taxon>
        <taxon>Saccharomycetales</taxon>
        <taxon>Saccharomycetaceae</taxon>
        <taxon>Zygotorulaspora</taxon>
    </lineage>
</organism>
<keyword evidence="4" id="KW-0539">Nucleus</keyword>
<dbReference type="PANTHER" id="PTHR12363:SF33">
    <property type="entry name" value="IMPORTIN-13"/>
    <property type="match status" value="1"/>
</dbReference>
<dbReference type="GeneID" id="59237057"/>
<dbReference type="InterPro" id="IPR016024">
    <property type="entry name" value="ARM-type_fold"/>
</dbReference>
<keyword evidence="6" id="KW-1185">Reference proteome</keyword>
<reference evidence="5 6" key="1">
    <citation type="submission" date="2020-07" db="EMBL/GenBank/DDBJ databases">
        <title>The yeast mating-type switching endonuclease HO is a domesticated member of an unorthodox homing genetic element family.</title>
        <authorList>
            <person name="Coughlan A.Y."/>
            <person name="Lombardi L."/>
            <person name="Braun-Galleani S."/>
            <person name="Martos A.R."/>
            <person name="Galeote V."/>
            <person name="Bigey F."/>
            <person name="Dequin S."/>
            <person name="Byrne K.P."/>
            <person name="Wolfe K.H."/>
        </authorList>
    </citation>
    <scope>NUCLEOTIDE SEQUENCE [LARGE SCALE GENOMIC DNA]</scope>
    <source>
        <strain evidence="5 6">NRRL Y-6702</strain>
    </source>
</reference>
<name>A0A7H9B3S7_ZYGMR</name>
<dbReference type="OrthoDB" id="2016913at2759"/>
<dbReference type="InterPro" id="IPR040520">
    <property type="entry name" value="Importin_rep_3"/>
</dbReference>
<evidence type="ECO:0000256" key="4">
    <source>
        <dbReference type="ARBA" id="ARBA00023242"/>
    </source>
</evidence>
<dbReference type="GO" id="GO:0005634">
    <property type="term" value="C:nucleus"/>
    <property type="evidence" value="ECO:0007669"/>
    <property type="project" value="UniProtKB-SubCell"/>
</dbReference>
<dbReference type="KEGG" id="zmk:HG535_0E03990"/>
<accession>A0A7H9B3S7</accession>
<sequence>MNIEEVVSLIEELYSPHPSRDVIQIQQSLQVVQRSDEGIHLANELLINPSHSSNVKYFGALTLTVQLTTNVDSHETLWKLFKCNLLHLSKCCNLYISDTQAYASLITIIKKLMSNLSLIFTNINESDFEASNCNVISQWNNPVNTLLQLLSSYNNVPLHQWTTNPEMDQILHQYINAPITYDNLIQSIQSSPACNKLLLMFTQIIVEDLTKFQTKKNRMSKVYEIVHDHLYISTMALINANLTIIDCSDDIIFDSISAWISYISMVRNVSRHGRMDLNEMFENMVDLILKSTQESDNFAIAEKIIGIIGTVFANDPTLMGFELREKIEIIFIGVSKSGNLDISKHNWMLQYMNHLVTNEMTEELKELAICIVDFLQINTLDVCNKLFTTISSTTVNHEALQQYVKVLLQMTNFPLVPVLREHFSVRMVDIWLDLSEAYTNLSPETLSEQGPQLATEIFQQVVQILLPKISLINKGKIIEGDSDETAFHEFDDFRSAVSDLMESLWSILGNDKLTNILISGLGNHLHAINHVENTDNDGIFDIEAIAFLLNTLLRDMTLSESPWVCDVMDSCEFLVGNILMLLQHGFESPGNSAGSHALKLDFVRTSSVLLGTIAGYFQQSPSQLDICIDTLFQGLQITTLGSGSDTELNNKLEILTIKALSTLCDVCRQELSSSLDKFLAVLSSVMSPNSNYSSFTREKLVRSVGYIIEAQQSGPEQQGNYILQLLSMFENLIRQTMMIPTQQMQQQRIYLHCLFSCISELGSSLIREEEDENLSVIERMSGYNEYWKNDPLAIRAKIMDLIEFILNDTLLSVDPEFVEVACLILGKALNLPDDEPHFLKYSMSEIMRFLLKQADKTSILISLPYYVYLLEKLINRFKDQLSSHDCDFIIEQVFLKRYQDSIVSDPDSLQSTINFINCILDCKPSLLIHSKHWMTFILPEFLKLLSVREKFTIVAITKFWVKILSNRRYTQQDLATMQQQIISLGQDLVYQTLFGLYHTQRSDINNYTDILRALVAKFPLQIKMWLVNALPQVSSHHKDHEKLINKLLVTRGNRAAGNAILEWWLECNQLPAL</sequence>
<dbReference type="Gene3D" id="1.25.10.10">
    <property type="entry name" value="Leucine-rich Repeat Variant"/>
    <property type="match status" value="1"/>
</dbReference>
<keyword evidence="3" id="KW-0813">Transport</keyword>
<dbReference type="Proteomes" id="UP000509704">
    <property type="component" value="Chromosome 5"/>
</dbReference>
<dbReference type="EMBL" id="CP058608">
    <property type="protein sequence ID" value="QLG73315.1"/>
    <property type="molecule type" value="Genomic_DNA"/>
</dbReference>
<comment type="subcellular location">
    <subcellularLocation>
        <location evidence="1">Nucleus</location>
    </subcellularLocation>
</comment>
<comment type="similarity">
    <text evidence="2">Belongs to the importin beta family.</text>
</comment>
<evidence type="ECO:0000256" key="1">
    <source>
        <dbReference type="ARBA" id="ARBA00004123"/>
    </source>
</evidence>
<dbReference type="GO" id="GO:0005737">
    <property type="term" value="C:cytoplasm"/>
    <property type="evidence" value="ECO:0007669"/>
    <property type="project" value="TreeGrafter"/>
</dbReference>